<sequence>MEEKLYKSLGRSGATNIAIGVIILVCGLVCGIISIVNGGKLLKKRSNIMF</sequence>
<organism evidence="2 3">
    <name type="scientific">Lachnobacterium bovis</name>
    <dbReference type="NCBI Taxonomy" id="140626"/>
    <lineage>
        <taxon>Bacteria</taxon>
        <taxon>Bacillati</taxon>
        <taxon>Bacillota</taxon>
        <taxon>Clostridia</taxon>
        <taxon>Lachnospirales</taxon>
        <taxon>Lachnospiraceae</taxon>
        <taxon>Lachnobacterium</taxon>
    </lineage>
</organism>
<protein>
    <submittedName>
        <fullName evidence="2">Uncharacterized protein</fullName>
    </submittedName>
</protein>
<gene>
    <name evidence="2" type="ORF">SAMN02910429_01603</name>
</gene>
<keyword evidence="3" id="KW-1185">Reference proteome</keyword>
<accession>A0A1H9TFF8</accession>
<name>A0A1H9TFF8_9FIRM</name>
<keyword evidence="1" id="KW-0472">Membrane</keyword>
<evidence type="ECO:0000313" key="2">
    <source>
        <dbReference type="EMBL" id="SER95569.1"/>
    </source>
</evidence>
<evidence type="ECO:0000256" key="1">
    <source>
        <dbReference type="SAM" id="Phobius"/>
    </source>
</evidence>
<reference evidence="3" key="1">
    <citation type="submission" date="2016-10" db="EMBL/GenBank/DDBJ databases">
        <authorList>
            <person name="Varghese N."/>
            <person name="Submissions S."/>
        </authorList>
    </citation>
    <scope>NUCLEOTIDE SEQUENCE [LARGE SCALE GENOMIC DNA]</scope>
    <source>
        <strain evidence="3">S1b</strain>
    </source>
</reference>
<proteinExistence type="predicted"/>
<dbReference type="Proteomes" id="UP000182471">
    <property type="component" value="Unassembled WGS sequence"/>
</dbReference>
<dbReference type="EMBL" id="FOGW01000016">
    <property type="protein sequence ID" value="SER95569.1"/>
    <property type="molecule type" value="Genomic_DNA"/>
</dbReference>
<dbReference type="RefSeq" id="WP_022748309.1">
    <property type="nucleotide sequence ID" value="NZ_FOGW01000016.1"/>
</dbReference>
<evidence type="ECO:0000313" key="3">
    <source>
        <dbReference type="Proteomes" id="UP000182471"/>
    </source>
</evidence>
<keyword evidence="1" id="KW-0812">Transmembrane</keyword>
<keyword evidence="1" id="KW-1133">Transmembrane helix</keyword>
<feature type="transmembrane region" description="Helical" evidence="1">
    <location>
        <begin position="17"/>
        <end position="36"/>
    </location>
</feature>
<dbReference type="AlphaFoldDB" id="A0A1H9TFF8"/>